<evidence type="ECO:0000256" key="1">
    <source>
        <dbReference type="ARBA" id="ARBA00023054"/>
    </source>
</evidence>
<dbReference type="GO" id="GO:0031507">
    <property type="term" value="P:heterochromatin formation"/>
    <property type="evidence" value="ECO:0007669"/>
    <property type="project" value="TreeGrafter"/>
</dbReference>
<evidence type="ECO:0000259" key="2">
    <source>
        <dbReference type="PROSITE" id="PS51841"/>
    </source>
</evidence>
<dbReference type="Gene3D" id="2.60.40.1260">
    <property type="entry name" value="Lamin Tail domain"/>
    <property type="match status" value="1"/>
</dbReference>
<dbReference type="GO" id="GO:0051664">
    <property type="term" value="P:nuclear pore localization"/>
    <property type="evidence" value="ECO:0007669"/>
    <property type="project" value="TreeGrafter"/>
</dbReference>
<protein>
    <submittedName>
        <fullName evidence="3">Intermediate filament ifa-1</fullName>
    </submittedName>
</protein>
<accession>A0A3M7R1D1</accession>
<dbReference type="GO" id="GO:0005652">
    <property type="term" value="C:nuclear lamina"/>
    <property type="evidence" value="ECO:0007669"/>
    <property type="project" value="TreeGrafter"/>
</dbReference>
<dbReference type="EMBL" id="REGN01004467">
    <property type="protein sequence ID" value="RNA17373.1"/>
    <property type="molecule type" value="Genomic_DNA"/>
</dbReference>
<reference evidence="3 4" key="1">
    <citation type="journal article" date="2018" name="Sci. Rep.">
        <title>Genomic signatures of local adaptation to the degree of environmental predictability in rotifers.</title>
        <authorList>
            <person name="Franch-Gras L."/>
            <person name="Hahn C."/>
            <person name="Garcia-Roger E.M."/>
            <person name="Carmona M.J."/>
            <person name="Serra M."/>
            <person name="Gomez A."/>
        </authorList>
    </citation>
    <scope>NUCLEOTIDE SEQUENCE [LARGE SCALE GENOMIC DNA]</scope>
    <source>
        <strain evidence="3">HYR1</strain>
    </source>
</reference>
<dbReference type="InterPro" id="IPR036415">
    <property type="entry name" value="Lamin_tail_dom_sf"/>
</dbReference>
<dbReference type="GO" id="GO:0090435">
    <property type="term" value="P:protein localization to nuclear envelope"/>
    <property type="evidence" value="ECO:0007669"/>
    <property type="project" value="TreeGrafter"/>
</dbReference>
<dbReference type="AlphaFoldDB" id="A0A3M7R1D1"/>
<dbReference type="Proteomes" id="UP000276133">
    <property type="component" value="Unassembled WGS sequence"/>
</dbReference>
<comment type="caution">
    <text evidence="3">The sequence shown here is derived from an EMBL/GenBank/DDBJ whole genome shotgun (WGS) entry which is preliminary data.</text>
</comment>
<keyword evidence="4" id="KW-1185">Reference proteome</keyword>
<name>A0A3M7R1D1_BRAPC</name>
<dbReference type="GO" id="GO:0006998">
    <property type="term" value="P:nuclear envelope organization"/>
    <property type="evidence" value="ECO:0007669"/>
    <property type="project" value="TreeGrafter"/>
</dbReference>
<dbReference type="PANTHER" id="PTHR45721:SF12">
    <property type="entry name" value="INTERMEDIATE FILAMENT PROTEIN IFA-1"/>
    <property type="match status" value="1"/>
</dbReference>
<dbReference type="Pfam" id="PF00932">
    <property type="entry name" value="LTD"/>
    <property type="match status" value="1"/>
</dbReference>
<evidence type="ECO:0000313" key="4">
    <source>
        <dbReference type="Proteomes" id="UP000276133"/>
    </source>
</evidence>
<evidence type="ECO:0000313" key="3">
    <source>
        <dbReference type="EMBL" id="RNA17373.1"/>
    </source>
</evidence>
<sequence>MSINYCSEIQMISFENKLDQSEEKLISLSEMKKIEVSEQISKIIDHIRLLEEEFLTEIDEFKNNRLSVLRSAPAEFMETNGNLLQFVNQSLDDMMRPDIKEEDVKELYNRCEEHRRLWNETEIIFNSNYAIGEIFFQANDVMPQKDIIGSLVQKFPQKLSAQRSSKGPVSISECCIDGDYIVIENTSKRNDINMTSWTLTHCVGSVRKISFKFPENFILKSKQSVKLWASSRKGSSANSKYKQTYSASPTYQKTNGFLSGSSSKELKQTNQSMNGLSLNNDIMQYADTSFENELIVYDIENWTCGSQEIFIRIENEFGEEKASFRKTK</sequence>
<dbReference type="GO" id="GO:0007097">
    <property type="term" value="P:nuclear migration"/>
    <property type="evidence" value="ECO:0007669"/>
    <property type="project" value="TreeGrafter"/>
</dbReference>
<keyword evidence="1" id="KW-0175">Coiled coil</keyword>
<dbReference type="PANTHER" id="PTHR45721">
    <property type="entry name" value="LAMIN DM0-RELATED"/>
    <property type="match status" value="1"/>
</dbReference>
<proteinExistence type="predicted"/>
<dbReference type="OrthoDB" id="2441647at2759"/>
<dbReference type="SUPFAM" id="SSF74853">
    <property type="entry name" value="Lamin A/C globular tail domain"/>
    <property type="match status" value="1"/>
</dbReference>
<gene>
    <name evidence="3" type="ORF">BpHYR1_004199</name>
</gene>
<feature type="domain" description="LTD" evidence="2">
    <location>
        <begin position="157"/>
        <end position="328"/>
    </location>
</feature>
<organism evidence="3 4">
    <name type="scientific">Brachionus plicatilis</name>
    <name type="common">Marine rotifer</name>
    <name type="synonym">Brachionus muelleri</name>
    <dbReference type="NCBI Taxonomy" id="10195"/>
    <lineage>
        <taxon>Eukaryota</taxon>
        <taxon>Metazoa</taxon>
        <taxon>Spiralia</taxon>
        <taxon>Gnathifera</taxon>
        <taxon>Rotifera</taxon>
        <taxon>Eurotatoria</taxon>
        <taxon>Monogononta</taxon>
        <taxon>Pseudotrocha</taxon>
        <taxon>Ploima</taxon>
        <taxon>Brachionidae</taxon>
        <taxon>Brachionus</taxon>
    </lineage>
</organism>
<dbReference type="PROSITE" id="PS51841">
    <property type="entry name" value="LTD"/>
    <property type="match status" value="1"/>
</dbReference>
<dbReference type="GO" id="GO:0005200">
    <property type="term" value="F:structural constituent of cytoskeleton"/>
    <property type="evidence" value="ECO:0007669"/>
    <property type="project" value="TreeGrafter"/>
</dbReference>
<dbReference type="STRING" id="10195.A0A3M7R1D1"/>
<dbReference type="InterPro" id="IPR001322">
    <property type="entry name" value="Lamin_tail_dom"/>
</dbReference>